<keyword evidence="6 7" id="KW-0067">ATP-binding</keyword>
<comment type="subcellular location">
    <subcellularLocation>
        <location evidence="7">Cytoplasm</location>
    </subcellularLocation>
</comment>
<keyword evidence="5 7" id="KW-0418">Kinase</keyword>
<feature type="binding site" evidence="7 8">
    <location>
        <position position="221"/>
    </location>
    <ligand>
        <name>ATP</name>
        <dbReference type="ChEBI" id="CHEBI:30616"/>
    </ligand>
</feature>
<evidence type="ECO:0000256" key="7">
    <source>
        <dbReference type="HAMAP-Rule" id="MF_00145"/>
    </source>
</evidence>
<dbReference type="InterPro" id="IPR001576">
    <property type="entry name" value="Phosphoglycerate_kinase"/>
</dbReference>
<dbReference type="Gene3D" id="3.40.50.1260">
    <property type="entry name" value="Phosphoglycerate kinase, N-terminal domain"/>
    <property type="match status" value="2"/>
</dbReference>
<evidence type="ECO:0000256" key="9">
    <source>
        <dbReference type="RuleBase" id="RU000532"/>
    </source>
</evidence>
<feature type="binding site" evidence="7">
    <location>
        <begin position="353"/>
        <end position="356"/>
    </location>
    <ligand>
        <name>ATP</name>
        <dbReference type="ChEBI" id="CHEBI:30616"/>
    </ligand>
</feature>
<evidence type="ECO:0000313" key="10">
    <source>
        <dbReference type="EMBL" id="KKW30412.1"/>
    </source>
</evidence>
<feature type="binding site" evidence="7 8">
    <location>
        <position position="326"/>
    </location>
    <ligand>
        <name>ATP</name>
        <dbReference type="ChEBI" id="CHEBI:30616"/>
    </ligand>
</feature>
<dbReference type="InterPro" id="IPR015824">
    <property type="entry name" value="Phosphoglycerate_kinase_N"/>
</dbReference>
<feature type="binding site" evidence="7">
    <location>
        <position position="141"/>
    </location>
    <ligand>
        <name>substrate</name>
    </ligand>
</feature>
<keyword evidence="7" id="KW-0963">Cytoplasm</keyword>
<dbReference type="EMBL" id="LCRD01000013">
    <property type="protein sequence ID" value="KKW30412.1"/>
    <property type="molecule type" value="Genomic_DNA"/>
</dbReference>
<dbReference type="PANTHER" id="PTHR11406:SF23">
    <property type="entry name" value="PHOSPHOGLYCERATE KINASE 1, CHLOROPLASTIC-RELATED"/>
    <property type="match status" value="1"/>
</dbReference>
<comment type="caution">
    <text evidence="7">Lacks conserved residue(s) required for the propagation of feature annotation.</text>
</comment>
<dbReference type="GO" id="GO:0004618">
    <property type="term" value="F:phosphoglycerate kinase activity"/>
    <property type="evidence" value="ECO:0007669"/>
    <property type="project" value="UniProtKB-UniRule"/>
</dbReference>
<keyword evidence="3 7" id="KW-0808">Transferase</keyword>
<organism evidence="10 11">
    <name type="scientific">Candidatus Uhrbacteria bacterium GW2011_GWD2_52_7</name>
    <dbReference type="NCBI Taxonomy" id="1618989"/>
    <lineage>
        <taxon>Bacteria</taxon>
        <taxon>Candidatus Uhriibacteriota</taxon>
    </lineage>
</organism>
<dbReference type="Pfam" id="PF00162">
    <property type="entry name" value="PGK"/>
    <property type="match status" value="1"/>
</dbReference>
<evidence type="ECO:0000256" key="6">
    <source>
        <dbReference type="ARBA" id="ARBA00022840"/>
    </source>
</evidence>
<comment type="caution">
    <text evidence="10">The sequence shown here is derived from an EMBL/GenBank/DDBJ whole genome shotgun (WGS) entry which is preliminary data.</text>
</comment>
<dbReference type="GO" id="GO:0005829">
    <property type="term" value="C:cytosol"/>
    <property type="evidence" value="ECO:0007669"/>
    <property type="project" value="TreeGrafter"/>
</dbReference>
<comment type="catalytic activity">
    <reaction evidence="1 7 9">
        <text>(2R)-3-phosphoglycerate + ATP = (2R)-3-phospho-glyceroyl phosphate + ADP</text>
        <dbReference type="Rhea" id="RHEA:14801"/>
        <dbReference type="ChEBI" id="CHEBI:30616"/>
        <dbReference type="ChEBI" id="CHEBI:57604"/>
        <dbReference type="ChEBI" id="CHEBI:58272"/>
        <dbReference type="ChEBI" id="CHEBI:456216"/>
        <dbReference type="EC" id="2.7.2.3"/>
    </reaction>
</comment>
<keyword evidence="4 7" id="KW-0547">Nucleotide-binding</keyword>
<evidence type="ECO:0000256" key="5">
    <source>
        <dbReference type="ARBA" id="ARBA00022777"/>
    </source>
</evidence>
<protein>
    <recommendedName>
        <fullName evidence="2 7">Phosphoglycerate kinase</fullName>
        <ecNumber evidence="2 7">2.7.2.3</ecNumber>
    </recommendedName>
</protein>
<dbReference type="PANTHER" id="PTHR11406">
    <property type="entry name" value="PHOSPHOGLYCERATE KINASE"/>
    <property type="match status" value="1"/>
</dbReference>
<dbReference type="GO" id="GO:0005524">
    <property type="term" value="F:ATP binding"/>
    <property type="evidence" value="ECO:0007669"/>
    <property type="project" value="UniProtKB-KW"/>
</dbReference>
<name>A0A0G1ZQ99_9BACT</name>
<evidence type="ECO:0000313" key="11">
    <source>
        <dbReference type="Proteomes" id="UP000034846"/>
    </source>
</evidence>
<reference evidence="10 11" key="1">
    <citation type="journal article" date="2015" name="Nature">
        <title>rRNA introns, odd ribosomes, and small enigmatic genomes across a large radiation of phyla.</title>
        <authorList>
            <person name="Brown C.T."/>
            <person name="Hug L.A."/>
            <person name="Thomas B.C."/>
            <person name="Sharon I."/>
            <person name="Castelle C.J."/>
            <person name="Singh A."/>
            <person name="Wilkins M.J."/>
            <person name="Williams K.H."/>
            <person name="Banfield J.F."/>
        </authorList>
    </citation>
    <scope>NUCLEOTIDE SEQUENCE [LARGE SCALE GENOMIC DNA]</scope>
</reference>
<evidence type="ECO:0000256" key="1">
    <source>
        <dbReference type="ARBA" id="ARBA00000642"/>
    </source>
</evidence>
<accession>A0A0G1ZQ99</accession>
<feature type="binding site" evidence="7">
    <location>
        <begin position="82"/>
        <end position="85"/>
    </location>
    <ligand>
        <name>substrate</name>
    </ligand>
</feature>
<evidence type="ECO:0000256" key="4">
    <source>
        <dbReference type="ARBA" id="ARBA00022741"/>
    </source>
</evidence>
<evidence type="ECO:0000256" key="3">
    <source>
        <dbReference type="ARBA" id="ARBA00022679"/>
    </source>
</evidence>
<evidence type="ECO:0000256" key="8">
    <source>
        <dbReference type="PIRSR" id="PIRSR000724-2"/>
    </source>
</evidence>
<dbReference type="HAMAP" id="MF_00145">
    <property type="entry name" value="Phosphoglyc_kinase"/>
    <property type="match status" value="1"/>
</dbReference>
<dbReference type="GO" id="GO:0043531">
    <property type="term" value="F:ADP binding"/>
    <property type="evidence" value="ECO:0007669"/>
    <property type="project" value="TreeGrafter"/>
</dbReference>
<comment type="subunit">
    <text evidence="7">Monomer.</text>
</comment>
<dbReference type="GO" id="GO:0006096">
    <property type="term" value="P:glycolytic process"/>
    <property type="evidence" value="ECO:0007669"/>
    <property type="project" value="UniProtKB-UniRule"/>
</dbReference>
<sequence>MLFNSGGVVSMFMPKTKKANKTLATWSAKDVSKGSRVLLRVDANIPLVHGEVDEHNLLRIRAAVPEIQRLLKRGARVIIATHLGRPHGRHVSALSTSVLANAFARELGSPVRWIAHVVGRKAEFAIARLKPGSVAMLENLRFEQGEEKNDEKFAQSLARLADVYVNNAFGVCHERHASVHAVTKYLPSFAGELLLKEVRALRLPAKRPLVVVVGGAKIESKIPMLHKLGRHADAIIIGGGAALTFIAAAGGSFGFPADEFTQRDDVAEAKMLLRYYGDKIVLPRDLVASRLRKAVIDIGARSLRHASHILAEARTIVWNGPMGITEEPDGCFATLGVAWAIASNTSAYSIVGGGETVTFVESTGLIDRFSHVSTGGGAMLAFLADEPMPGIRVLEK</sequence>
<gene>
    <name evidence="7" type="primary">pgk</name>
    <name evidence="10" type="ORF">UY72_C0013G0022</name>
</gene>
<dbReference type="UniPathway" id="UPA00109">
    <property type="reaction ID" value="UER00185"/>
</dbReference>
<keyword evidence="7" id="KW-0324">Glycolysis</keyword>
<dbReference type="PRINTS" id="PR00477">
    <property type="entry name" value="PHGLYCKINASE"/>
</dbReference>
<dbReference type="SUPFAM" id="SSF53748">
    <property type="entry name" value="Phosphoglycerate kinase"/>
    <property type="match status" value="1"/>
</dbReference>
<dbReference type="GO" id="GO:0006094">
    <property type="term" value="P:gluconeogenesis"/>
    <property type="evidence" value="ECO:0007669"/>
    <property type="project" value="TreeGrafter"/>
</dbReference>
<dbReference type="PATRIC" id="fig|1618989.3.peg.245"/>
<comment type="similarity">
    <text evidence="7 9">Belongs to the phosphoglycerate kinase family.</text>
</comment>
<dbReference type="PIRSF" id="PIRSF000724">
    <property type="entry name" value="Pgk"/>
    <property type="match status" value="1"/>
</dbReference>
<feature type="binding site" evidence="7">
    <location>
        <position position="59"/>
    </location>
    <ligand>
        <name>substrate</name>
    </ligand>
</feature>
<dbReference type="InterPro" id="IPR036043">
    <property type="entry name" value="Phosphoglycerate_kinase_sf"/>
</dbReference>
<dbReference type="AlphaFoldDB" id="A0A0G1ZQ99"/>
<dbReference type="EC" id="2.7.2.3" evidence="2 7"/>
<dbReference type="Proteomes" id="UP000034846">
    <property type="component" value="Unassembled WGS sequence"/>
</dbReference>
<proteinExistence type="inferred from homology"/>
<evidence type="ECO:0000256" key="2">
    <source>
        <dbReference type="ARBA" id="ARBA00013061"/>
    </source>
</evidence>
<comment type="pathway">
    <text evidence="7">Carbohydrate degradation; glycolysis; pyruvate from D-glyceraldehyde 3-phosphate: step 2/5.</text>
</comment>